<keyword evidence="3" id="KW-1185">Reference proteome</keyword>
<reference evidence="2" key="1">
    <citation type="submission" date="2020-08" db="EMBL/GenBank/DDBJ databases">
        <title>Genome sequencing and assembly of the red palm weevil Rhynchophorus ferrugineus.</title>
        <authorList>
            <person name="Dias G.B."/>
            <person name="Bergman C.M."/>
            <person name="Manee M."/>
        </authorList>
    </citation>
    <scope>NUCLEOTIDE SEQUENCE</scope>
    <source>
        <strain evidence="2">AA-2017</strain>
        <tissue evidence="2">Whole larva</tissue>
    </source>
</reference>
<gene>
    <name evidence="2" type="ORF">GWI33_018092</name>
</gene>
<keyword evidence="1" id="KW-0472">Membrane</keyword>
<organism evidence="2 3">
    <name type="scientific">Rhynchophorus ferrugineus</name>
    <name type="common">Red palm weevil</name>
    <name type="synonym">Curculio ferrugineus</name>
    <dbReference type="NCBI Taxonomy" id="354439"/>
    <lineage>
        <taxon>Eukaryota</taxon>
        <taxon>Metazoa</taxon>
        <taxon>Ecdysozoa</taxon>
        <taxon>Arthropoda</taxon>
        <taxon>Hexapoda</taxon>
        <taxon>Insecta</taxon>
        <taxon>Pterygota</taxon>
        <taxon>Neoptera</taxon>
        <taxon>Endopterygota</taxon>
        <taxon>Coleoptera</taxon>
        <taxon>Polyphaga</taxon>
        <taxon>Cucujiformia</taxon>
        <taxon>Curculionidae</taxon>
        <taxon>Dryophthorinae</taxon>
        <taxon>Rhynchophorus</taxon>
    </lineage>
</organism>
<feature type="transmembrane region" description="Helical" evidence="1">
    <location>
        <begin position="6"/>
        <end position="32"/>
    </location>
</feature>
<evidence type="ECO:0000313" key="2">
    <source>
        <dbReference type="EMBL" id="KAF7268740.1"/>
    </source>
</evidence>
<dbReference type="AlphaFoldDB" id="A0A834M6Q1"/>
<accession>A0A834M6Q1</accession>
<evidence type="ECO:0000256" key="1">
    <source>
        <dbReference type="SAM" id="Phobius"/>
    </source>
</evidence>
<keyword evidence="1" id="KW-1133">Transmembrane helix</keyword>
<name>A0A834M6Q1_RHYFE</name>
<proteinExistence type="predicted"/>
<comment type="caution">
    <text evidence="2">The sequence shown here is derived from an EMBL/GenBank/DDBJ whole genome shotgun (WGS) entry which is preliminary data.</text>
</comment>
<dbReference type="Proteomes" id="UP000625711">
    <property type="component" value="Unassembled WGS sequence"/>
</dbReference>
<dbReference type="OrthoDB" id="6755415at2759"/>
<dbReference type="EMBL" id="JAACXV010014301">
    <property type="protein sequence ID" value="KAF7268740.1"/>
    <property type="molecule type" value="Genomic_DNA"/>
</dbReference>
<keyword evidence="1" id="KW-0812">Transmembrane</keyword>
<evidence type="ECO:0000313" key="3">
    <source>
        <dbReference type="Proteomes" id="UP000625711"/>
    </source>
</evidence>
<protein>
    <submittedName>
        <fullName evidence="2">Uncharacterized protein</fullName>
    </submittedName>
</protein>
<sequence length="268" mass="29945">MNSITYIVLIFFKMSPLTLTVFAGCLILVVAFPDPEAAYNPRNPPRVIHPTYRPGGGSKIIRPTYRPGSGGKFIRLRRSPDDDWIFKPDLSRDDKGNTKGQATLEKHGENYDINAQYGQTFRGPQKHSESWHLLTLVKNIKMSPLTIFVVAGCLLLAAAFPDPEAAYNPKNPPKVIRPTFRPGGGGSKIIRPTYRPGSGGKIIRLRRSPADDWIFKPDLSRDDKGNTKGQATLEKHGDDYDINAQFGQVFRGPEKHSETWHVGGTFRF</sequence>